<reference evidence="1" key="1">
    <citation type="submission" date="2020-12" db="EMBL/GenBank/DDBJ databases">
        <title>Clostridium thailandense sp. nov., a novel acetogenic bacterium isolated from peat land soil in Thailand.</title>
        <authorList>
            <person name="Chaikitkaew S."/>
            <person name="Birkeland N.K."/>
        </authorList>
    </citation>
    <scope>NUCLEOTIDE SEQUENCE</scope>
    <source>
        <strain evidence="1">DSM 17425</strain>
    </source>
</reference>
<dbReference type="RefSeq" id="WP_211141473.1">
    <property type="nucleotide sequence ID" value="NZ_JAEEGB010000005.1"/>
</dbReference>
<protein>
    <submittedName>
        <fullName evidence="1">Uncharacterized protein</fullName>
    </submittedName>
</protein>
<sequence length="80" mass="9461">MDINEAKKILSEKSIDPLLLVIANKGYKWIVADNFTEEDAAKFEQYVLNNTTDEELEEIRSKKKSLKDFIIWKYVNHLDR</sequence>
<evidence type="ECO:0000313" key="2">
    <source>
        <dbReference type="Proteomes" id="UP000622687"/>
    </source>
</evidence>
<organism evidence="1 2">
    <name type="scientific">Clostridium aciditolerans</name>
    <dbReference type="NCBI Taxonomy" id="339861"/>
    <lineage>
        <taxon>Bacteria</taxon>
        <taxon>Bacillati</taxon>
        <taxon>Bacillota</taxon>
        <taxon>Clostridia</taxon>
        <taxon>Eubacteriales</taxon>
        <taxon>Clostridiaceae</taxon>
        <taxon>Clostridium</taxon>
    </lineage>
</organism>
<comment type="caution">
    <text evidence="1">The sequence shown here is derived from an EMBL/GenBank/DDBJ whole genome shotgun (WGS) entry which is preliminary data.</text>
</comment>
<keyword evidence="2" id="KW-1185">Reference proteome</keyword>
<accession>A0A934HW62</accession>
<proteinExistence type="predicted"/>
<dbReference type="AlphaFoldDB" id="A0A934HW62"/>
<evidence type="ECO:0000313" key="1">
    <source>
        <dbReference type="EMBL" id="MBI6872047.1"/>
    </source>
</evidence>
<dbReference type="EMBL" id="JAEEGB010000005">
    <property type="protein sequence ID" value="MBI6872047.1"/>
    <property type="molecule type" value="Genomic_DNA"/>
</dbReference>
<gene>
    <name evidence="1" type="ORF">I6U51_04900</name>
</gene>
<dbReference type="Proteomes" id="UP000622687">
    <property type="component" value="Unassembled WGS sequence"/>
</dbReference>
<name>A0A934HW62_9CLOT</name>